<comment type="caution">
    <text evidence="2">The sequence shown here is derived from an EMBL/GenBank/DDBJ whole genome shotgun (WGS) entry which is preliminary data.</text>
</comment>
<dbReference type="InterPro" id="IPR036249">
    <property type="entry name" value="Thioredoxin-like_sf"/>
</dbReference>
<dbReference type="CDD" id="cd02947">
    <property type="entry name" value="TRX_family"/>
    <property type="match status" value="1"/>
</dbReference>
<evidence type="ECO:0000313" key="2">
    <source>
        <dbReference type="EMBL" id="GGF10490.1"/>
    </source>
</evidence>
<evidence type="ECO:0000313" key="3">
    <source>
        <dbReference type="Proteomes" id="UP000632273"/>
    </source>
</evidence>
<reference evidence="3" key="1">
    <citation type="journal article" date="2019" name="Int. J. Syst. Evol. Microbiol.">
        <title>The Global Catalogue of Microorganisms (GCM) 10K type strain sequencing project: providing services to taxonomists for standard genome sequencing and annotation.</title>
        <authorList>
            <consortium name="The Broad Institute Genomics Platform"/>
            <consortium name="The Broad Institute Genome Sequencing Center for Infectious Disease"/>
            <person name="Wu L."/>
            <person name="Ma J."/>
        </authorList>
    </citation>
    <scope>NUCLEOTIDE SEQUENCE [LARGE SCALE GENOMIC DNA]</scope>
    <source>
        <strain evidence="3">CGMCC 1.15197</strain>
    </source>
</reference>
<sequence>MKPFFYLPMKVSERMRVVDADDESLRRLTHEHLKVFAKFTSENCDICEQLAPPFTKFADQKPFEHVLFLRLNSDENPVAKKLMQEKVAPFFVSYCQGRILECDALTTEQEVHDMLQRLRDFVPVSA</sequence>
<gene>
    <name evidence="2" type="ORF">GCM10011383_22070</name>
</gene>
<dbReference type="SUPFAM" id="SSF52833">
    <property type="entry name" value="Thioredoxin-like"/>
    <property type="match status" value="1"/>
</dbReference>
<dbReference type="InterPro" id="IPR013766">
    <property type="entry name" value="Thioredoxin_domain"/>
</dbReference>
<organism evidence="2 3">
    <name type="scientific">Hymenobacter cavernae</name>
    <dbReference type="NCBI Taxonomy" id="2044852"/>
    <lineage>
        <taxon>Bacteria</taxon>
        <taxon>Pseudomonadati</taxon>
        <taxon>Bacteroidota</taxon>
        <taxon>Cytophagia</taxon>
        <taxon>Cytophagales</taxon>
        <taxon>Hymenobacteraceae</taxon>
        <taxon>Hymenobacter</taxon>
    </lineage>
</organism>
<feature type="domain" description="Thioredoxin" evidence="1">
    <location>
        <begin position="27"/>
        <end position="104"/>
    </location>
</feature>
<accession>A0ABQ1U710</accession>
<evidence type="ECO:0000259" key="1">
    <source>
        <dbReference type="Pfam" id="PF00085"/>
    </source>
</evidence>
<dbReference type="EMBL" id="BMHT01000003">
    <property type="protein sequence ID" value="GGF10490.1"/>
    <property type="molecule type" value="Genomic_DNA"/>
</dbReference>
<keyword evidence="3" id="KW-1185">Reference proteome</keyword>
<name>A0ABQ1U710_9BACT</name>
<proteinExistence type="predicted"/>
<dbReference type="Pfam" id="PF00085">
    <property type="entry name" value="Thioredoxin"/>
    <property type="match status" value="1"/>
</dbReference>
<protein>
    <recommendedName>
        <fullName evidence="1">Thioredoxin domain-containing protein</fullName>
    </recommendedName>
</protein>
<dbReference type="Gene3D" id="3.40.30.10">
    <property type="entry name" value="Glutaredoxin"/>
    <property type="match status" value="1"/>
</dbReference>
<dbReference type="Proteomes" id="UP000632273">
    <property type="component" value="Unassembled WGS sequence"/>
</dbReference>